<dbReference type="InterPro" id="IPR032708">
    <property type="entry name" value="McjB_C"/>
</dbReference>
<dbReference type="EMBL" id="JBHLTM010000004">
    <property type="protein sequence ID" value="MFC0683120.1"/>
    <property type="molecule type" value="Genomic_DNA"/>
</dbReference>
<reference evidence="2 3" key="1">
    <citation type="submission" date="2024-09" db="EMBL/GenBank/DDBJ databases">
        <authorList>
            <person name="Sun Q."/>
            <person name="Mori K."/>
        </authorList>
    </citation>
    <scope>NUCLEOTIDE SEQUENCE [LARGE SCALE GENOMIC DNA]</scope>
    <source>
        <strain evidence="2 3">CICC 11035S</strain>
    </source>
</reference>
<name>A0ABV6S1K2_9SPHN</name>
<protein>
    <submittedName>
        <fullName evidence="2">Lasso peptide biosynthesis B2 protein</fullName>
    </submittedName>
</protein>
<feature type="domain" description="Microcin J25-processing protein McjB C-terminal" evidence="1">
    <location>
        <begin position="109"/>
        <end position="219"/>
    </location>
</feature>
<dbReference type="RefSeq" id="WP_267224755.1">
    <property type="nucleotide sequence ID" value="NZ_JAPCWC010000044.1"/>
</dbReference>
<evidence type="ECO:0000313" key="3">
    <source>
        <dbReference type="Proteomes" id="UP001589858"/>
    </source>
</evidence>
<keyword evidence="3" id="KW-1185">Reference proteome</keyword>
<gene>
    <name evidence="2" type="ORF">ACFFF8_00775</name>
</gene>
<evidence type="ECO:0000259" key="1">
    <source>
        <dbReference type="Pfam" id="PF13471"/>
    </source>
</evidence>
<dbReference type="Pfam" id="PF13471">
    <property type="entry name" value="Transglut_core3"/>
    <property type="match status" value="1"/>
</dbReference>
<dbReference type="Proteomes" id="UP001589858">
    <property type="component" value="Unassembled WGS sequence"/>
</dbReference>
<sequence>MAYALRPGVSYCQVGERLLFLDLPADKYLCLTHSAEAAFKRLCREQASSADDREGFLTSGFVLPSAQARMTPCMPPPVPTGSFAENNPNEVGGMQQFAALSRLAHAAISLRWAGLNATISRLAGRKRAAASHQHNQPDPICTLRQTSTAFEACDALLGSKDKCLPRSIAAAHRLLDHGLEPILVLGVRLDPFHAHAWTQFGDRLVNERIEATRPFTPILVV</sequence>
<organism evidence="2 3">
    <name type="scientific">Novosphingobium clariflavum</name>
    <dbReference type="NCBI Taxonomy" id="2029884"/>
    <lineage>
        <taxon>Bacteria</taxon>
        <taxon>Pseudomonadati</taxon>
        <taxon>Pseudomonadota</taxon>
        <taxon>Alphaproteobacteria</taxon>
        <taxon>Sphingomonadales</taxon>
        <taxon>Sphingomonadaceae</taxon>
        <taxon>Novosphingobium</taxon>
    </lineage>
</organism>
<accession>A0ABV6S1K2</accession>
<proteinExistence type="predicted"/>
<dbReference type="InterPro" id="IPR053521">
    <property type="entry name" value="McjB-like"/>
</dbReference>
<comment type="caution">
    <text evidence="2">The sequence shown here is derived from an EMBL/GenBank/DDBJ whole genome shotgun (WGS) entry which is preliminary data.</text>
</comment>
<evidence type="ECO:0000313" key="2">
    <source>
        <dbReference type="EMBL" id="MFC0683120.1"/>
    </source>
</evidence>
<dbReference type="NCBIfam" id="NF033537">
    <property type="entry name" value="lasso_biosyn_B2"/>
    <property type="match status" value="1"/>
</dbReference>